<dbReference type="SUPFAM" id="SSF52540">
    <property type="entry name" value="P-loop containing nucleoside triphosphate hydrolases"/>
    <property type="match status" value="1"/>
</dbReference>
<gene>
    <name evidence="3" type="primary">ftsH</name>
</gene>
<evidence type="ECO:0000313" key="3">
    <source>
        <dbReference type="EMBL" id="AIT95240.1"/>
    </source>
</evidence>
<dbReference type="Gene3D" id="1.20.58.760">
    <property type="entry name" value="Peptidase M41"/>
    <property type="match status" value="1"/>
</dbReference>
<keyword evidence="3" id="KW-0131">Cell cycle</keyword>
<name>A0A097KQ02_GEMMI</name>
<dbReference type="Gene3D" id="3.40.50.300">
    <property type="entry name" value="P-loop containing nucleotide triphosphate hydrolases"/>
    <property type="match status" value="2"/>
</dbReference>
<dbReference type="GO" id="GO:0009535">
    <property type="term" value="C:chloroplast thylakoid membrane"/>
    <property type="evidence" value="ECO:0007669"/>
    <property type="project" value="TreeGrafter"/>
</dbReference>
<dbReference type="SMART" id="SM00382">
    <property type="entry name" value="AAA"/>
    <property type="match status" value="1"/>
</dbReference>
<feature type="domain" description="AAA+ ATPase" evidence="2">
    <location>
        <begin position="988"/>
        <end position="1199"/>
    </location>
</feature>
<dbReference type="GO" id="GO:0051301">
    <property type="term" value="P:cell division"/>
    <property type="evidence" value="ECO:0007669"/>
    <property type="project" value="UniProtKB-KW"/>
</dbReference>
<protein>
    <submittedName>
        <fullName evidence="3">Cell division protein</fullName>
    </submittedName>
</protein>
<dbReference type="EMBL" id="KM462883">
    <property type="protein sequence ID" value="AIT95240.1"/>
    <property type="molecule type" value="Genomic_DNA"/>
</dbReference>
<dbReference type="PANTHER" id="PTHR23076:SF58">
    <property type="entry name" value="INACTIVE ATP-DEPENDENT ZINC METALLOPROTEASE FTSHI 5, CHLOROPLASTIC-RELATED"/>
    <property type="match status" value="1"/>
</dbReference>
<dbReference type="SUPFAM" id="SSF140990">
    <property type="entry name" value="FtsH protease domain-like"/>
    <property type="match status" value="2"/>
</dbReference>
<dbReference type="InterPro" id="IPR037219">
    <property type="entry name" value="Peptidase_M41-like"/>
</dbReference>
<dbReference type="InterPro" id="IPR003959">
    <property type="entry name" value="ATPase_AAA_core"/>
</dbReference>
<dbReference type="GO" id="GO:0006508">
    <property type="term" value="P:proteolysis"/>
    <property type="evidence" value="ECO:0007669"/>
    <property type="project" value="InterPro"/>
</dbReference>
<dbReference type="GO" id="GO:0016887">
    <property type="term" value="F:ATP hydrolysis activity"/>
    <property type="evidence" value="ECO:0007669"/>
    <property type="project" value="InterPro"/>
</dbReference>
<evidence type="ECO:0000256" key="1">
    <source>
        <dbReference type="SAM" id="Phobius"/>
    </source>
</evidence>
<dbReference type="PROSITE" id="PS00674">
    <property type="entry name" value="AAA"/>
    <property type="match status" value="1"/>
</dbReference>
<evidence type="ECO:0000259" key="2">
    <source>
        <dbReference type="SMART" id="SM00382"/>
    </source>
</evidence>
<feature type="transmembrane region" description="Helical" evidence="1">
    <location>
        <begin position="64"/>
        <end position="83"/>
    </location>
</feature>
<keyword evidence="1" id="KW-0472">Membrane</keyword>
<dbReference type="RefSeq" id="YP_009106464.1">
    <property type="nucleotide sequence ID" value="NC_025544.1"/>
</dbReference>
<dbReference type="GO" id="GO:0004222">
    <property type="term" value="F:metalloendopeptidase activity"/>
    <property type="evidence" value="ECO:0007669"/>
    <property type="project" value="InterPro"/>
</dbReference>
<dbReference type="PANTHER" id="PTHR23076">
    <property type="entry name" value="METALLOPROTEASE M41 FTSH"/>
    <property type="match status" value="1"/>
</dbReference>
<dbReference type="InterPro" id="IPR003593">
    <property type="entry name" value="AAA+_ATPase"/>
</dbReference>
<dbReference type="InterPro" id="IPR003960">
    <property type="entry name" value="ATPase_AAA_CS"/>
</dbReference>
<reference evidence="3" key="1">
    <citation type="journal article" date="2014" name="BMC Evol. Biol.">
        <title>Chloroplast phylogenomic analysis resolves deep-level relationships within the green algal class Trebouxiophyceae.</title>
        <authorList>
            <person name="Lemieux C."/>
            <person name="Otis C."/>
            <person name="Turmel M."/>
        </authorList>
    </citation>
    <scope>NUCLEOTIDE SEQUENCE</scope>
</reference>
<keyword evidence="3" id="KW-0934">Plastid</keyword>
<proteinExistence type="predicted"/>
<keyword evidence="1" id="KW-0812">Transmembrane</keyword>
<keyword evidence="3" id="KW-0150">Chloroplast</keyword>
<keyword evidence="1" id="KW-1133">Transmembrane helix</keyword>
<sequence>MNKKPFQPFLNTIKNFKKNYFKKNLEQFLVNNYFFKSSFYSKEYKNWAKQKTLSIFTNTTNSNFFILLLPFLLNFTQILFFKYKDQTFSVFLEKNLPGYSSPSEKFFWQTFQYLNTENLNSFQKLKRIDIYNEFILVETESLSPTFQSQLFLAYFPIFQQKSDFLSLKKNTNNQYFFPLKQNFYFLNPREFFIHSNSFFYNLDQFPLKINGSSYKNENALEKNSSINNFPEEYQGNIKNIFITSTFNKKSLFNNEKKKIFDKKKFINTKESQNLISFLQNNFQPKPNSIEGNKTTLQTKGITPLKKPNFFQKKITLNSLNSVPLCASQMQGNEGNRANLENKNTLKFIFLKKKTIKNEVFSQKNQTNNSNSFFKQKKSYFSIFSFFQNEFNNFFYKKLLQPTTNVLNSSKVEKNDFIIENRKLDLKYFFSNICSENLIQLMNDFSYKEENFILKPRVMSGYFYPDFNKKKVKSYYLEFFCKKNLNKKKILKNFNKKNLYTSNYSKIKIFLPLAFYKENFFKTNVSKMEFQYKPTFLEGVQYRQILYQGPGVVLDENTKDIFLTNKKQIHNWFKNTFYSDNPLSDRKNNFFGKKNSFSNEGIPGKFNNLEQNFHLVDKNLNVSKAKDKFFETPTMYPFFEDYRIPYLEETQWRLILEKLKAESLKNKSFNNLKEQFDFLEENQLNVSIPLIRIKYPKQKPIIWPLTLLDYYNPKSHKSSNSFVNNSLAFNEFLLKNIFKLSKNNIFIDHSSPIFIKNKNYGGIYKKIFTFYPNLKVKNNYEKNNFLKTKFLINLEEFSNLSSQEIFYKENFCFNKNVKNTIKEESTKKHGTSSVLDQNKTKNKNSKTVALSASQMHGFNFLENLEKQIFKYFSNSFYQNWQSISFLSFFIIAQFSFGFFILHILQDFYKKYGKELVSYLVDIVSSLGILDEGLKEELQLDDTEKGFRVVYKNQKQFQDIAGIDSILPELGEIVWFLRNSARSFIIGNILPKGILLIGPPGTGKTILVQAIAGEAELPVLIQSGSSLNDPDQEGIGAQKLKNLFEKARELAPCIIFIDEIDTLGEKRDSIIKNPMGADEIIESIYEFDSELKTNFQQSYEKNLFLTKTKFFQTEDEDNFLNNFQIESEESFSLQSIENSVSKNQIKQQQLSLLMQFLVELDGLQSRKGIVVIGATNRPNVLDSALTRPGRFDKVFYLDLPDKQKRIEILKLYSTNLGIEKNVSWDYFANRTFGFSAADLAAVMNESSIQAIIKDTVHTVESIEQGILFITSYSTEKIPLNLDEIKDPFYLTRLAYYQCGKALLHTLLPNHPSAIVVYLWPRPKNPRHKQFTKFLQTSFLKINYKSELEERLIGFYAGKAAELFSLINNSSKFLNNKYTISKNKTPLSIKLKTETNLKLNVVSLFSKRKLEKTPQIFNKKDLKNFTFSLYWQSDIGFEDLHSATLLSYYMIDKWYFYSKNVILKKYHEIRETKNNLEISELDILDVLNQLNVETQKNIFQEKKSLNYQQIFQEWSIRSWWQVEIIKQASFSDIFFSDWYRIYLPNPEENERNEEWVAPDQYSHNNDNLQNVLNNSKNSSLLWTNLYLIDRDYIGHSLILLCFNKAFSYLTSNREILDYFVDYLLRHEILRQSDIVNLLNKFNISIKKSELQLFNKLFLIFEKNWGQNSRKTTSHFINFEKIKYTIEKEKINFEKFKSKK</sequence>
<geneLocation type="chloroplast" evidence="3"/>
<dbReference type="GO" id="GO:0004176">
    <property type="term" value="F:ATP-dependent peptidase activity"/>
    <property type="evidence" value="ECO:0007669"/>
    <property type="project" value="InterPro"/>
</dbReference>
<dbReference type="InterPro" id="IPR027417">
    <property type="entry name" value="P-loop_NTPase"/>
</dbReference>
<organism evidence="3">
    <name type="scientific">Geminella minor</name>
    <name type="common">Green alga</name>
    <name type="synonym">Hormospora minor</name>
    <dbReference type="NCBI Taxonomy" id="163309"/>
    <lineage>
        <taxon>Eukaryota</taxon>
        <taxon>Viridiplantae</taxon>
        <taxon>Chlorophyta</taxon>
        <taxon>core chlorophytes</taxon>
        <taxon>Trebouxiophyceae</taxon>
        <taxon>Chlorellales</taxon>
        <taxon>Chlorellaceae</taxon>
        <taxon>Geminella</taxon>
    </lineage>
</organism>
<keyword evidence="3" id="KW-0132">Cell division</keyword>
<dbReference type="GO" id="GO:0005524">
    <property type="term" value="F:ATP binding"/>
    <property type="evidence" value="ECO:0007669"/>
    <property type="project" value="InterPro"/>
</dbReference>
<dbReference type="GeneID" id="22160779"/>
<dbReference type="Pfam" id="PF00004">
    <property type="entry name" value="AAA"/>
    <property type="match status" value="2"/>
</dbReference>
<accession>A0A097KQ02</accession>
<dbReference type="Gene3D" id="1.10.8.60">
    <property type="match status" value="1"/>
</dbReference>